<organism evidence="2 3">
    <name type="scientific">Bacterioplanes sanyensis</name>
    <dbReference type="NCBI Taxonomy" id="1249553"/>
    <lineage>
        <taxon>Bacteria</taxon>
        <taxon>Pseudomonadati</taxon>
        <taxon>Pseudomonadota</taxon>
        <taxon>Gammaproteobacteria</taxon>
        <taxon>Oceanospirillales</taxon>
        <taxon>Oceanospirillaceae</taxon>
        <taxon>Bacterioplanes</taxon>
    </lineage>
</organism>
<reference evidence="2 3" key="1">
    <citation type="submission" date="2017-07" db="EMBL/GenBank/DDBJ databases">
        <title>Annotated genome sequence of Bacterioplanes sanyensis isolated from Red Sea.</title>
        <authorList>
            <person name="Rehman Z.U."/>
        </authorList>
    </citation>
    <scope>NUCLEOTIDE SEQUENCE [LARGE SCALE GENOMIC DNA]</scope>
    <source>
        <strain evidence="2 3">NV9</strain>
    </source>
</reference>
<evidence type="ECO:0000256" key="1">
    <source>
        <dbReference type="SAM" id="Phobius"/>
    </source>
</evidence>
<proteinExistence type="predicted"/>
<sequence>MNLLSASQRDLAGALCSGLCLSHCLLTPLLLASGALGTMGAVLATETTHWVLLGPVLLLAVLSFPAGIKHHGRYLPAMIAGAGLLLLLIALMAGEALEAWLTAAGALAMLAAHGLNRRWSRG</sequence>
<dbReference type="AlphaFoldDB" id="A0A222FL36"/>
<evidence type="ECO:0000313" key="3">
    <source>
        <dbReference type="Proteomes" id="UP000202440"/>
    </source>
</evidence>
<keyword evidence="3" id="KW-1185">Reference proteome</keyword>
<dbReference type="GO" id="GO:0016020">
    <property type="term" value="C:membrane"/>
    <property type="evidence" value="ECO:0007669"/>
    <property type="project" value="InterPro"/>
</dbReference>
<evidence type="ECO:0000313" key="2">
    <source>
        <dbReference type="EMBL" id="ASP39091.1"/>
    </source>
</evidence>
<dbReference type="KEGG" id="bsan:CHH28_10555"/>
<dbReference type="Pfam" id="PF03203">
    <property type="entry name" value="MerC"/>
    <property type="match status" value="1"/>
</dbReference>
<dbReference type="Proteomes" id="UP000202440">
    <property type="component" value="Chromosome"/>
</dbReference>
<dbReference type="GO" id="GO:0015097">
    <property type="term" value="F:mercury ion transmembrane transporter activity"/>
    <property type="evidence" value="ECO:0007669"/>
    <property type="project" value="InterPro"/>
</dbReference>
<feature type="transmembrane region" description="Helical" evidence="1">
    <location>
        <begin position="50"/>
        <end position="68"/>
    </location>
</feature>
<feature type="transmembrane region" description="Helical" evidence="1">
    <location>
        <begin position="75"/>
        <end position="93"/>
    </location>
</feature>
<dbReference type="RefSeq" id="WP_094060273.1">
    <property type="nucleotide sequence ID" value="NZ_CP022530.1"/>
</dbReference>
<dbReference type="EMBL" id="CP022530">
    <property type="protein sequence ID" value="ASP39091.1"/>
    <property type="molecule type" value="Genomic_DNA"/>
</dbReference>
<gene>
    <name evidence="2" type="ORF">CHH28_10555</name>
</gene>
<protein>
    <submittedName>
        <fullName evidence="2">MerC mercury resistance protein</fullName>
    </submittedName>
</protein>
<keyword evidence="1" id="KW-1133">Transmembrane helix</keyword>
<feature type="transmembrane region" description="Helical" evidence="1">
    <location>
        <begin position="99"/>
        <end position="116"/>
    </location>
</feature>
<dbReference type="InterPro" id="IPR004891">
    <property type="entry name" value="Mercury-R_MerC"/>
</dbReference>
<name>A0A222FL36_9GAMM</name>
<accession>A0A222FL36</accession>
<keyword evidence="1" id="KW-0812">Transmembrane</keyword>
<keyword evidence="1" id="KW-0472">Membrane</keyword>